<organism evidence="7 8">
    <name type="scientific">Brooklawnia cerclae</name>
    <dbReference type="NCBI Taxonomy" id="349934"/>
    <lineage>
        <taxon>Bacteria</taxon>
        <taxon>Bacillati</taxon>
        <taxon>Actinomycetota</taxon>
        <taxon>Actinomycetes</taxon>
        <taxon>Propionibacteriales</taxon>
        <taxon>Propionibacteriaceae</taxon>
        <taxon>Brooklawnia</taxon>
    </lineage>
</organism>
<comment type="catalytic activity">
    <reaction evidence="6">
        <text>apo-[citrate lyase ACP] + 2'-(5''-triphospho-alpha-D-ribosyl)-3'-dephospho-CoA = holo-[citrate lyase ACP] + diphosphate</text>
        <dbReference type="Rhea" id="RHEA:16333"/>
        <dbReference type="Rhea" id="RHEA-COMP:10157"/>
        <dbReference type="Rhea" id="RHEA-COMP:10158"/>
        <dbReference type="ChEBI" id="CHEBI:29999"/>
        <dbReference type="ChEBI" id="CHEBI:33019"/>
        <dbReference type="ChEBI" id="CHEBI:61378"/>
        <dbReference type="ChEBI" id="CHEBI:82683"/>
        <dbReference type="EC" id="2.7.7.61"/>
    </reaction>
</comment>
<sequence length="462" mass="49534">MSATAGVRLAEVLADRDARRRDQMALGRDFGWPVLSLTMIAPGPVKRTTDLDRSFDLAVTASTLSIASRGWTIRGRAERRGPVGTSFLAAVDAHPVALKAAMVAVEDAHPHGRLWDLDVVVENGPVPRSLVGRTPRRCLVCEQPARYCSRARTHPLDQLRPAMAAVTRRPAGVGDALGCCPVREVNLPVMIGALAAESLRVEARLTPKPGLVDANNDGAHHDMTLGTLLASADVLEETFVALARAGSRPTASIDEFRMIGLAGESAMRATTGGVNTHAGANFMLGWLCAAAAGVLSDAEPLDEPLSRTATRRVQDLYRPVFADWAADRPSQTDGEHPLTGARGEAAAGFPTVHDHGLPRYRSERDHGASEADALLGSLVDLLAHTADTNLVRRGGTRALDEVQGWAARVRQGSPTIRDLRSRLINADERFTRANWSPGGSADLLAVTWFLDALDLLASRLRR</sequence>
<dbReference type="EC" id="2.7.7.61" evidence="7"/>
<dbReference type="NCBIfam" id="TIGR03124">
    <property type="entry name" value="citrate_citX"/>
    <property type="match status" value="1"/>
</dbReference>
<evidence type="ECO:0000313" key="8">
    <source>
        <dbReference type="Proteomes" id="UP000749311"/>
    </source>
</evidence>
<dbReference type="EMBL" id="JAAMOZ010000001">
    <property type="protein sequence ID" value="NIH56867.1"/>
    <property type="molecule type" value="Genomic_DNA"/>
</dbReference>
<keyword evidence="2 7" id="KW-0808">Transferase</keyword>
<comment type="catalytic activity">
    <reaction evidence="1">
        <text>3'-dephospho-CoA + ATP = 2'-(5''-triphospho-alpha-D-ribosyl)-3'-dephospho-CoA + adenine</text>
        <dbReference type="Rhea" id="RHEA:15117"/>
        <dbReference type="ChEBI" id="CHEBI:16708"/>
        <dbReference type="ChEBI" id="CHEBI:30616"/>
        <dbReference type="ChEBI" id="CHEBI:57328"/>
        <dbReference type="ChEBI" id="CHEBI:61378"/>
        <dbReference type="EC" id="2.4.2.52"/>
    </reaction>
</comment>
<evidence type="ECO:0000256" key="5">
    <source>
        <dbReference type="ARBA" id="ARBA00022840"/>
    </source>
</evidence>
<proteinExistence type="predicted"/>
<dbReference type="GO" id="GO:0016757">
    <property type="term" value="F:glycosyltransferase activity"/>
    <property type="evidence" value="ECO:0007669"/>
    <property type="project" value="UniProtKB-KW"/>
</dbReference>
<dbReference type="InterPro" id="IPR002736">
    <property type="entry name" value="CitG"/>
</dbReference>
<dbReference type="Proteomes" id="UP000749311">
    <property type="component" value="Unassembled WGS sequence"/>
</dbReference>
<dbReference type="Pfam" id="PF01874">
    <property type="entry name" value="CitG"/>
    <property type="match status" value="1"/>
</dbReference>
<dbReference type="GO" id="GO:0046917">
    <property type="term" value="F:triphosphoribosyl-dephospho-CoA synthase activity"/>
    <property type="evidence" value="ECO:0007669"/>
    <property type="project" value="UniProtKB-EC"/>
</dbReference>
<gene>
    <name evidence="7" type="ORF">FB473_001512</name>
</gene>
<dbReference type="Pfam" id="PF03802">
    <property type="entry name" value="CitX"/>
    <property type="match status" value="1"/>
</dbReference>
<name>A0ABX0SEQ1_9ACTN</name>
<comment type="caution">
    <text evidence="7">The sequence shown here is derived from an EMBL/GenBank/DDBJ whole genome shotgun (WGS) entry which is preliminary data.</text>
</comment>
<keyword evidence="4" id="KW-0547">Nucleotide-binding</keyword>
<dbReference type="EC" id="2.4.2.52" evidence="7"/>
<evidence type="ECO:0000256" key="6">
    <source>
        <dbReference type="ARBA" id="ARBA00048574"/>
    </source>
</evidence>
<dbReference type="PANTHER" id="PTHR30201">
    <property type="entry name" value="TRIPHOSPHORIBOSYL-DEPHOSPHO-COA SYNTHASE"/>
    <property type="match status" value="1"/>
</dbReference>
<dbReference type="InterPro" id="IPR005551">
    <property type="entry name" value="CitX"/>
</dbReference>
<evidence type="ECO:0000256" key="1">
    <source>
        <dbReference type="ARBA" id="ARBA00001210"/>
    </source>
</evidence>
<reference evidence="7 8" key="1">
    <citation type="submission" date="2020-02" db="EMBL/GenBank/DDBJ databases">
        <title>Sequencing the genomes of 1000 actinobacteria strains.</title>
        <authorList>
            <person name="Klenk H.-P."/>
        </authorList>
    </citation>
    <scope>NUCLEOTIDE SEQUENCE [LARGE SCALE GENOMIC DNA]</scope>
    <source>
        <strain evidence="7 8">DSM 19609</strain>
    </source>
</reference>
<keyword evidence="3 7" id="KW-0548">Nucleotidyltransferase</keyword>
<keyword evidence="8" id="KW-1185">Reference proteome</keyword>
<evidence type="ECO:0000313" key="7">
    <source>
        <dbReference type="EMBL" id="NIH56867.1"/>
    </source>
</evidence>
<dbReference type="PANTHER" id="PTHR30201:SF2">
    <property type="entry name" value="2-(5''-TRIPHOSPHORIBOSYL)-3'-DEPHOSPHOCOENZYME-A SYNTHASE"/>
    <property type="match status" value="1"/>
</dbReference>
<dbReference type="RefSeq" id="WP_167166129.1">
    <property type="nucleotide sequence ID" value="NZ_BAAAOO010000015.1"/>
</dbReference>
<accession>A0ABX0SEQ1</accession>
<dbReference type="Gene3D" id="1.10.4200.10">
    <property type="entry name" value="Triphosphoribosyl-dephospho-CoA protein"/>
    <property type="match status" value="2"/>
</dbReference>
<keyword evidence="7" id="KW-0328">Glycosyltransferase</keyword>
<evidence type="ECO:0000256" key="4">
    <source>
        <dbReference type="ARBA" id="ARBA00022741"/>
    </source>
</evidence>
<protein>
    <submittedName>
        <fullName evidence="7">Holo-ACP synthase/triphosphoribosyl-dephospho-CoA synthase</fullName>
        <ecNumber evidence="7">2.4.2.52</ecNumber>
        <ecNumber evidence="7">2.7.7.61</ecNumber>
    </submittedName>
</protein>
<evidence type="ECO:0000256" key="3">
    <source>
        <dbReference type="ARBA" id="ARBA00022695"/>
    </source>
</evidence>
<keyword evidence="5" id="KW-0067">ATP-binding</keyword>
<evidence type="ECO:0000256" key="2">
    <source>
        <dbReference type="ARBA" id="ARBA00022679"/>
    </source>
</evidence>
<dbReference type="GO" id="GO:0050519">
    <property type="term" value="F:holo-citrate lyase synthase activity"/>
    <property type="evidence" value="ECO:0007669"/>
    <property type="project" value="UniProtKB-EC"/>
</dbReference>